<dbReference type="EMBL" id="JAMKBI010000011">
    <property type="protein sequence ID" value="MCZ8534539.1"/>
    <property type="molecule type" value="Genomic_DNA"/>
</dbReference>
<accession>A0A9X3RAE4</accession>
<dbReference type="RefSeq" id="WP_269922679.1">
    <property type="nucleotide sequence ID" value="NZ_JAMKBI010000011.1"/>
</dbReference>
<keyword evidence="2" id="KW-1185">Reference proteome</keyword>
<evidence type="ECO:0000313" key="1">
    <source>
        <dbReference type="EMBL" id="MCZ8534539.1"/>
    </source>
</evidence>
<dbReference type="AlphaFoldDB" id="A0A9X3RAE4"/>
<reference evidence="1" key="1">
    <citation type="submission" date="2022-05" db="EMBL/GenBank/DDBJ databases">
        <authorList>
            <person name="Colautti A."/>
            <person name="Iacumin L."/>
        </authorList>
    </citation>
    <scope>NUCLEOTIDE SEQUENCE</scope>
    <source>
        <strain evidence="1">DSM 30747</strain>
    </source>
</reference>
<protein>
    <submittedName>
        <fullName evidence="1">Uncharacterized protein</fullName>
    </submittedName>
</protein>
<comment type="caution">
    <text evidence="1">The sequence shown here is derived from an EMBL/GenBank/DDBJ whole genome shotgun (WGS) entry which is preliminary data.</text>
</comment>
<name>A0A9X3RAE4_9BACI</name>
<gene>
    <name evidence="1" type="ORF">M9R61_14610</name>
</gene>
<evidence type="ECO:0000313" key="2">
    <source>
        <dbReference type="Proteomes" id="UP001152172"/>
    </source>
</evidence>
<proteinExistence type="predicted"/>
<dbReference type="Proteomes" id="UP001152172">
    <property type="component" value="Unassembled WGS sequence"/>
</dbReference>
<organism evidence="1 2">
    <name type="scientific">Psychrobacillus psychrodurans</name>
    <dbReference type="NCBI Taxonomy" id="126157"/>
    <lineage>
        <taxon>Bacteria</taxon>
        <taxon>Bacillati</taxon>
        <taxon>Bacillota</taxon>
        <taxon>Bacilli</taxon>
        <taxon>Bacillales</taxon>
        <taxon>Bacillaceae</taxon>
        <taxon>Psychrobacillus</taxon>
    </lineage>
</organism>
<sequence length="116" mass="13358">MGKLVEKEQILLAYYVCNFLEKNDKNTDELGEVLKKALGNTLESIQGELNDKGLLSDHDRMITNEGILYLDNILHIQSDAVERNKLAYVKDNLLTYELELSIPEIREYIHKHVGIE</sequence>